<proteinExistence type="predicted"/>
<feature type="compositionally biased region" description="Low complexity" evidence="1">
    <location>
        <begin position="10"/>
        <end position="33"/>
    </location>
</feature>
<protein>
    <submittedName>
        <fullName evidence="2">Uncharacterized protein</fullName>
    </submittedName>
</protein>
<feature type="region of interest" description="Disordered" evidence="1">
    <location>
        <begin position="1"/>
        <end position="33"/>
    </location>
</feature>
<dbReference type="Proteomes" id="UP000261520">
    <property type="component" value="Unplaced"/>
</dbReference>
<organism evidence="2 3">
    <name type="scientific">Periophthalmus magnuspinnatus</name>
    <dbReference type="NCBI Taxonomy" id="409849"/>
    <lineage>
        <taxon>Eukaryota</taxon>
        <taxon>Metazoa</taxon>
        <taxon>Chordata</taxon>
        <taxon>Craniata</taxon>
        <taxon>Vertebrata</taxon>
        <taxon>Euteleostomi</taxon>
        <taxon>Actinopterygii</taxon>
        <taxon>Neopterygii</taxon>
        <taxon>Teleostei</taxon>
        <taxon>Neoteleostei</taxon>
        <taxon>Acanthomorphata</taxon>
        <taxon>Gobiaria</taxon>
        <taxon>Gobiiformes</taxon>
        <taxon>Gobioidei</taxon>
        <taxon>Gobiidae</taxon>
        <taxon>Oxudercinae</taxon>
        <taxon>Periophthalmus</taxon>
    </lineage>
</organism>
<evidence type="ECO:0000313" key="2">
    <source>
        <dbReference type="Ensembl" id="ENSPMGP00000020413.1"/>
    </source>
</evidence>
<name>A0A3B4ATF8_9GOBI</name>
<reference evidence="2" key="2">
    <citation type="submission" date="2025-09" db="UniProtKB">
        <authorList>
            <consortium name="Ensembl"/>
        </authorList>
    </citation>
    <scope>IDENTIFICATION</scope>
</reference>
<dbReference type="Ensembl" id="ENSPMGT00000021747.1">
    <property type="protein sequence ID" value="ENSPMGP00000020413.1"/>
    <property type="gene ID" value="ENSPMGG00000016512.1"/>
</dbReference>
<keyword evidence="3" id="KW-1185">Reference proteome</keyword>
<dbReference type="AlphaFoldDB" id="A0A3B4ATF8"/>
<evidence type="ECO:0000256" key="1">
    <source>
        <dbReference type="SAM" id="MobiDB-lite"/>
    </source>
</evidence>
<dbReference type="STRING" id="409849.ENSPMGP00000020413"/>
<evidence type="ECO:0000313" key="3">
    <source>
        <dbReference type="Proteomes" id="UP000261520"/>
    </source>
</evidence>
<reference evidence="2" key="1">
    <citation type="submission" date="2025-08" db="UniProtKB">
        <authorList>
            <consortium name="Ensembl"/>
        </authorList>
    </citation>
    <scope>IDENTIFICATION</scope>
</reference>
<accession>A0A3B4ATF8</accession>
<sequence length="74" mass="7893">MASTVATPMSLTSSDSVPLSSPGLSPSTPGQLSPDDVELLAKLEEVLEHINNILLPVHSKCLCLQESIQFNTFL</sequence>